<dbReference type="PROSITE" id="PS50927">
    <property type="entry name" value="BULB_LECTIN"/>
    <property type="match status" value="1"/>
</dbReference>
<gene>
    <name evidence="7" type="ORF">E2562_026991</name>
</gene>
<evidence type="ECO:0000256" key="4">
    <source>
        <dbReference type="ARBA" id="ARBA00047899"/>
    </source>
</evidence>
<feature type="domain" description="Bulb-type lectin" evidence="6">
    <location>
        <begin position="1"/>
        <end position="79"/>
    </location>
</feature>
<name>A0A6G1EPP9_9ORYZ</name>
<dbReference type="SUPFAM" id="SSF51110">
    <property type="entry name" value="alpha-D-mannose-specific plant lectins"/>
    <property type="match status" value="1"/>
</dbReference>
<dbReference type="InterPro" id="IPR001480">
    <property type="entry name" value="Bulb-type_lectin_dom"/>
</dbReference>
<sequence>MLTPIWVGNRENPILGHHRMSKLTIADDGNLAIFNQATRLAVWSTHAIITAKNTTVVLQDDGNLILRDASNSSNILWQSFDYPTDVMTPGAKLGRDKVTVLNRRLVSKKSLADPAAGLYCLELDPTGANQFVFKL</sequence>
<protein>
    <recommendedName>
        <fullName evidence="2">non-specific serine/threonine protein kinase</fullName>
        <ecNumber evidence="2">2.7.11.1</ecNumber>
    </recommendedName>
</protein>
<proteinExistence type="predicted"/>
<dbReference type="GO" id="GO:0004674">
    <property type="term" value="F:protein serine/threonine kinase activity"/>
    <property type="evidence" value="ECO:0007669"/>
    <property type="project" value="UniProtKB-EC"/>
</dbReference>
<dbReference type="EMBL" id="SPHZ02000003">
    <property type="protein sequence ID" value="KAF0926606.1"/>
    <property type="molecule type" value="Genomic_DNA"/>
</dbReference>
<dbReference type="OrthoDB" id="678662at2759"/>
<comment type="caution">
    <text evidence="7">The sequence shown here is derived from an EMBL/GenBank/DDBJ whole genome shotgun (WGS) entry which is preliminary data.</text>
</comment>
<evidence type="ECO:0000256" key="3">
    <source>
        <dbReference type="ARBA" id="ARBA00023170"/>
    </source>
</evidence>
<evidence type="ECO:0000256" key="1">
    <source>
        <dbReference type="ARBA" id="ARBA00004479"/>
    </source>
</evidence>
<keyword evidence="3" id="KW-0675">Receptor</keyword>
<evidence type="ECO:0000256" key="5">
    <source>
        <dbReference type="ARBA" id="ARBA00048679"/>
    </source>
</evidence>
<dbReference type="Gene3D" id="2.90.10.10">
    <property type="entry name" value="Bulb-type lectin domain"/>
    <property type="match status" value="1"/>
</dbReference>
<dbReference type="InterPro" id="IPR036426">
    <property type="entry name" value="Bulb-type_lectin_dom_sf"/>
</dbReference>
<comment type="catalytic activity">
    <reaction evidence="4">
        <text>L-threonyl-[protein] + ATP = O-phospho-L-threonyl-[protein] + ADP + H(+)</text>
        <dbReference type="Rhea" id="RHEA:46608"/>
        <dbReference type="Rhea" id="RHEA-COMP:11060"/>
        <dbReference type="Rhea" id="RHEA-COMP:11605"/>
        <dbReference type="ChEBI" id="CHEBI:15378"/>
        <dbReference type="ChEBI" id="CHEBI:30013"/>
        <dbReference type="ChEBI" id="CHEBI:30616"/>
        <dbReference type="ChEBI" id="CHEBI:61977"/>
        <dbReference type="ChEBI" id="CHEBI:456216"/>
        <dbReference type="EC" id="2.7.11.1"/>
    </reaction>
</comment>
<dbReference type="GO" id="GO:0051707">
    <property type="term" value="P:response to other organism"/>
    <property type="evidence" value="ECO:0007669"/>
    <property type="project" value="UniProtKB-ARBA"/>
</dbReference>
<dbReference type="Proteomes" id="UP000479710">
    <property type="component" value="Unassembled WGS sequence"/>
</dbReference>
<evidence type="ECO:0000256" key="2">
    <source>
        <dbReference type="ARBA" id="ARBA00012513"/>
    </source>
</evidence>
<dbReference type="AlphaFoldDB" id="A0A6G1EPP9"/>
<dbReference type="SMART" id="SM00108">
    <property type="entry name" value="B_lectin"/>
    <property type="match status" value="1"/>
</dbReference>
<organism evidence="7 8">
    <name type="scientific">Oryza meyeriana var. granulata</name>
    <dbReference type="NCBI Taxonomy" id="110450"/>
    <lineage>
        <taxon>Eukaryota</taxon>
        <taxon>Viridiplantae</taxon>
        <taxon>Streptophyta</taxon>
        <taxon>Embryophyta</taxon>
        <taxon>Tracheophyta</taxon>
        <taxon>Spermatophyta</taxon>
        <taxon>Magnoliopsida</taxon>
        <taxon>Liliopsida</taxon>
        <taxon>Poales</taxon>
        <taxon>Poaceae</taxon>
        <taxon>BOP clade</taxon>
        <taxon>Oryzoideae</taxon>
        <taxon>Oryzeae</taxon>
        <taxon>Oryzinae</taxon>
        <taxon>Oryza</taxon>
        <taxon>Oryza meyeriana</taxon>
    </lineage>
</organism>
<dbReference type="Pfam" id="PF01453">
    <property type="entry name" value="B_lectin"/>
    <property type="match status" value="1"/>
</dbReference>
<evidence type="ECO:0000313" key="8">
    <source>
        <dbReference type="Proteomes" id="UP000479710"/>
    </source>
</evidence>
<reference evidence="7 8" key="1">
    <citation type="submission" date="2019-11" db="EMBL/GenBank/DDBJ databases">
        <title>Whole genome sequence of Oryza granulata.</title>
        <authorList>
            <person name="Li W."/>
        </authorList>
    </citation>
    <scope>NUCLEOTIDE SEQUENCE [LARGE SCALE GENOMIC DNA]</scope>
    <source>
        <strain evidence="8">cv. Menghai</strain>
        <tissue evidence="7">Leaf</tissue>
    </source>
</reference>
<evidence type="ECO:0000313" key="7">
    <source>
        <dbReference type="EMBL" id="KAF0926606.1"/>
    </source>
</evidence>
<dbReference type="CDD" id="cd00028">
    <property type="entry name" value="B_lectin"/>
    <property type="match status" value="1"/>
</dbReference>
<comment type="subcellular location">
    <subcellularLocation>
        <location evidence="1">Membrane</location>
        <topology evidence="1">Single-pass type I membrane protein</topology>
    </subcellularLocation>
</comment>
<accession>A0A6G1EPP9</accession>
<dbReference type="GO" id="GO:0016020">
    <property type="term" value="C:membrane"/>
    <property type="evidence" value="ECO:0007669"/>
    <property type="project" value="UniProtKB-SubCell"/>
</dbReference>
<keyword evidence="8" id="KW-1185">Reference proteome</keyword>
<evidence type="ECO:0000259" key="6">
    <source>
        <dbReference type="PROSITE" id="PS50927"/>
    </source>
</evidence>
<dbReference type="EC" id="2.7.11.1" evidence="2"/>
<dbReference type="PANTHER" id="PTHR32444:SF77">
    <property type="entry name" value="OS05G0163500 PROTEIN"/>
    <property type="match status" value="1"/>
</dbReference>
<comment type="catalytic activity">
    <reaction evidence="5">
        <text>L-seryl-[protein] + ATP = O-phospho-L-seryl-[protein] + ADP + H(+)</text>
        <dbReference type="Rhea" id="RHEA:17989"/>
        <dbReference type="Rhea" id="RHEA-COMP:9863"/>
        <dbReference type="Rhea" id="RHEA-COMP:11604"/>
        <dbReference type="ChEBI" id="CHEBI:15378"/>
        <dbReference type="ChEBI" id="CHEBI:29999"/>
        <dbReference type="ChEBI" id="CHEBI:30616"/>
        <dbReference type="ChEBI" id="CHEBI:83421"/>
        <dbReference type="ChEBI" id="CHEBI:456216"/>
        <dbReference type="EC" id="2.7.11.1"/>
    </reaction>
</comment>
<dbReference type="PANTHER" id="PTHR32444">
    <property type="entry name" value="BULB-TYPE LECTIN DOMAIN-CONTAINING PROTEIN"/>
    <property type="match status" value="1"/>
</dbReference>